<evidence type="ECO:0000313" key="1">
    <source>
        <dbReference type="EMBL" id="KAI5665526.1"/>
    </source>
</evidence>
<dbReference type="Proteomes" id="UP001060085">
    <property type="component" value="Linkage Group LG04"/>
</dbReference>
<dbReference type="EMBL" id="CM044704">
    <property type="protein sequence ID" value="KAI5665526.1"/>
    <property type="molecule type" value="Genomic_DNA"/>
</dbReference>
<name>A0ACC0AY36_CATRO</name>
<sequence length="281" mass="31942">MMTEQRRIEKMHENQEELCVCPTFNSYSSDKLAIAARVTDEMRTESNTAGEKQNDDDDFEFSLVREDPEIYYTGQIQPIFPIFNRDLLFDDSEGNNNNNKQSSDEGQSSEIRIPLKNLFLEERDPPSSSSSEADELENVPPGTYCVWRPKTNSESPNRCKKSNSTGSASRRWKFLDLLRRSNSDGKDSYVFLTPKVDHREDKSDKIERSKVVLKRSPGRSNAKPKPIAAAASPSSSAHEAFYVRNRAIKEGDKKKSYLPYRQDLVGFFASVNSLSKTFSPV</sequence>
<gene>
    <name evidence="1" type="ORF">M9H77_15379</name>
</gene>
<evidence type="ECO:0000313" key="2">
    <source>
        <dbReference type="Proteomes" id="UP001060085"/>
    </source>
</evidence>
<organism evidence="1 2">
    <name type="scientific">Catharanthus roseus</name>
    <name type="common">Madagascar periwinkle</name>
    <name type="synonym">Vinca rosea</name>
    <dbReference type="NCBI Taxonomy" id="4058"/>
    <lineage>
        <taxon>Eukaryota</taxon>
        <taxon>Viridiplantae</taxon>
        <taxon>Streptophyta</taxon>
        <taxon>Embryophyta</taxon>
        <taxon>Tracheophyta</taxon>
        <taxon>Spermatophyta</taxon>
        <taxon>Magnoliopsida</taxon>
        <taxon>eudicotyledons</taxon>
        <taxon>Gunneridae</taxon>
        <taxon>Pentapetalae</taxon>
        <taxon>asterids</taxon>
        <taxon>lamiids</taxon>
        <taxon>Gentianales</taxon>
        <taxon>Apocynaceae</taxon>
        <taxon>Rauvolfioideae</taxon>
        <taxon>Vinceae</taxon>
        <taxon>Catharanthinae</taxon>
        <taxon>Catharanthus</taxon>
    </lineage>
</organism>
<comment type="caution">
    <text evidence="1">The sequence shown here is derived from an EMBL/GenBank/DDBJ whole genome shotgun (WGS) entry which is preliminary data.</text>
</comment>
<accession>A0ACC0AY36</accession>
<protein>
    <submittedName>
        <fullName evidence="1">Uncharacterized protein</fullName>
    </submittedName>
</protein>
<proteinExistence type="predicted"/>
<reference evidence="2" key="1">
    <citation type="journal article" date="2023" name="Nat. Plants">
        <title>Single-cell RNA sequencing provides a high-resolution roadmap for understanding the multicellular compartmentation of specialized metabolism.</title>
        <authorList>
            <person name="Sun S."/>
            <person name="Shen X."/>
            <person name="Li Y."/>
            <person name="Li Y."/>
            <person name="Wang S."/>
            <person name="Li R."/>
            <person name="Zhang H."/>
            <person name="Shen G."/>
            <person name="Guo B."/>
            <person name="Wei J."/>
            <person name="Xu J."/>
            <person name="St-Pierre B."/>
            <person name="Chen S."/>
            <person name="Sun C."/>
        </authorList>
    </citation>
    <scope>NUCLEOTIDE SEQUENCE [LARGE SCALE GENOMIC DNA]</scope>
</reference>
<keyword evidence="2" id="KW-1185">Reference proteome</keyword>